<dbReference type="EMBL" id="FRFG01000017">
    <property type="protein sequence ID" value="SHO55730.1"/>
    <property type="molecule type" value="Genomic_DNA"/>
</dbReference>
<evidence type="ECO:0000256" key="1">
    <source>
        <dbReference type="SAM" id="Phobius"/>
    </source>
</evidence>
<feature type="transmembrane region" description="Helical" evidence="1">
    <location>
        <begin position="402"/>
        <end position="419"/>
    </location>
</feature>
<dbReference type="SUPFAM" id="SSF160246">
    <property type="entry name" value="EspE N-terminal domain-like"/>
    <property type="match status" value="1"/>
</dbReference>
<feature type="domain" description="Type II secretion system protein GspE N-terminal" evidence="2">
    <location>
        <begin position="543"/>
        <end position="613"/>
    </location>
</feature>
<keyword evidence="5" id="KW-1185">Reference proteome</keyword>
<feature type="transmembrane region" description="Helical" evidence="1">
    <location>
        <begin position="431"/>
        <end position="451"/>
    </location>
</feature>
<reference evidence="5" key="1">
    <citation type="submission" date="2016-12" db="EMBL/GenBank/DDBJ databases">
        <authorList>
            <person name="Rodrigo-Torres L."/>
            <person name="Arahal R.D."/>
            <person name="Lucena T."/>
        </authorList>
    </citation>
    <scope>NUCLEOTIDE SEQUENCE [LARGE SCALE GENOMIC DNA]</scope>
</reference>
<dbReference type="SUPFAM" id="SSF53448">
    <property type="entry name" value="Nucleotide-diphospho-sugar transferases"/>
    <property type="match status" value="1"/>
</dbReference>
<dbReference type="Pfam" id="PF05157">
    <property type="entry name" value="MshEN"/>
    <property type="match status" value="1"/>
</dbReference>
<name>A0A1M7YSX6_9VIBR</name>
<evidence type="ECO:0000259" key="3">
    <source>
        <dbReference type="Pfam" id="PF13632"/>
    </source>
</evidence>
<dbReference type="NCBIfam" id="NF012033">
    <property type="entry name" value="PRK15489.1"/>
    <property type="match status" value="1"/>
</dbReference>
<evidence type="ECO:0000313" key="5">
    <source>
        <dbReference type="Proteomes" id="UP000184600"/>
    </source>
</evidence>
<sequence length="733" mass="83914">MNLFDIFIIYLYGLKYVLVAVMAIIAVFSVDDLFIDLVYWWRRIYRSLTVYKQNSRTAANELFSRDEQPLAVMVPAWQEHGVIGKMAELAASRLDYENYQIFIGTYPNDPQTQQDVDEVCSMYPHVHKVVCARPGPTSKADCLNNIVASIIQFEKKAKVEFSGYILHDSEDMISALELRLFNYLLPQKDLIQLPVYPYIHQWHYFTQNHYADEFAEMHSKDVVVREALAGQVPSAGVGTCFSRQAVLRLLVEGDGVAFDIRSLTEDYDIGFRLRQWGMSEIFVRFPVVDLNHETLREKARGVSQSEGNVICVREFFPDTYSAAVRQKCRWIIGIVFQGFSTHKWTDDLAVNYFLWRDRRGLFNNAIGFIAVLLLIQLAGLQLYHLFVPDSYSFMELFLDSKVVVILAVMNTFFFFNRVLHRFYFVSQYYGYFQGFLSFFRIFWGAVINFFANIRAIKQALNVGNLNRLDWDKTTHEFPFVEVAARKMPLGMVLLKDRAISELALEQAILTKPDYQLLGGYLVQCGLISNEVMSRAVARQSRAEFIDCNPFKIDESVLRLVPKDLAVKYSVLPLFVDENKVLVLGREQALSPVALASVQRWLKRPVRWGITRTGAVTLGIRYWYFDDPSANPDAELAEAVANRHISEAVAEKIKDKFFATRCQLGACLVSANLLDTAVLNQAILAFAKVKEINIGKFLVSSGYLTQEDLEKGVSLQQKQQLSISELINRELNQS</sequence>
<feature type="transmembrane region" description="Helical" evidence="1">
    <location>
        <begin position="361"/>
        <end position="382"/>
    </location>
</feature>
<keyword evidence="1" id="KW-0472">Membrane</keyword>
<proteinExistence type="predicted"/>
<dbReference type="Proteomes" id="UP000184600">
    <property type="component" value="Unassembled WGS sequence"/>
</dbReference>
<dbReference type="InterPro" id="IPR007831">
    <property type="entry name" value="T2SS_GspE_N"/>
</dbReference>
<gene>
    <name evidence="4" type="ORF">VQ7734_01476</name>
</gene>
<dbReference type="InterPro" id="IPR001173">
    <property type="entry name" value="Glyco_trans_2-like"/>
</dbReference>
<protein>
    <submittedName>
        <fullName evidence="4">Bacteriophage N4 adsorption protein B</fullName>
    </submittedName>
</protein>
<keyword evidence="1" id="KW-0812">Transmembrane</keyword>
<dbReference type="InterPro" id="IPR029044">
    <property type="entry name" value="Nucleotide-diphossugar_trans"/>
</dbReference>
<evidence type="ECO:0000259" key="2">
    <source>
        <dbReference type="Pfam" id="PF05157"/>
    </source>
</evidence>
<dbReference type="Pfam" id="PF13632">
    <property type="entry name" value="Glyco_trans_2_3"/>
    <property type="match status" value="1"/>
</dbReference>
<accession>A0A1M7YSX6</accession>
<organism evidence="4 5">
    <name type="scientific">Vibrio quintilis</name>
    <dbReference type="NCBI Taxonomy" id="1117707"/>
    <lineage>
        <taxon>Bacteria</taxon>
        <taxon>Pseudomonadati</taxon>
        <taxon>Pseudomonadota</taxon>
        <taxon>Gammaproteobacteria</taxon>
        <taxon>Vibrionales</taxon>
        <taxon>Vibrionaceae</taxon>
        <taxon>Vibrio</taxon>
    </lineage>
</organism>
<feature type="domain" description="Glycosyltransferase 2-like" evidence="3">
    <location>
        <begin position="165"/>
        <end position="380"/>
    </location>
</feature>
<dbReference type="OrthoDB" id="5294733at2"/>
<dbReference type="RefSeq" id="WP_073581014.1">
    <property type="nucleotide sequence ID" value="NZ_AP024897.1"/>
</dbReference>
<dbReference type="InterPro" id="IPR037257">
    <property type="entry name" value="T2SS_E_N_sf"/>
</dbReference>
<evidence type="ECO:0000313" key="4">
    <source>
        <dbReference type="EMBL" id="SHO55730.1"/>
    </source>
</evidence>
<dbReference type="NCBIfam" id="NF011305">
    <property type="entry name" value="PRK14716.1-3"/>
    <property type="match status" value="1"/>
</dbReference>
<feature type="transmembrane region" description="Helical" evidence="1">
    <location>
        <begin position="16"/>
        <end position="41"/>
    </location>
</feature>
<dbReference type="STRING" id="1117707.VQ7734_01476"/>
<keyword evidence="1" id="KW-1133">Transmembrane helix</keyword>
<dbReference type="AlphaFoldDB" id="A0A1M7YSX6"/>